<comment type="caution">
    <text evidence="4">The sequence shown here is derived from an EMBL/GenBank/DDBJ whole genome shotgun (WGS) entry which is preliminary data.</text>
</comment>
<dbReference type="PRINTS" id="PR00455">
    <property type="entry name" value="HTHTETR"/>
</dbReference>
<dbReference type="PROSITE" id="PS50977">
    <property type="entry name" value="HTH_TETR_2"/>
    <property type="match status" value="1"/>
</dbReference>
<evidence type="ECO:0000256" key="2">
    <source>
        <dbReference type="ARBA" id="ARBA00023125"/>
    </source>
</evidence>
<evidence type="ECO:0000313" key="4">
    <source>
        <dbReference type="EMBL" id="ORA99034.1"/>
    </source>
</evidence>
<gene>
    <name evidence="4" type="ORF">BST33_15040</name>
</gene>
<dbReference type="PANTHER" id="PTHR30055:SF234">
    <property type="entry name" value="HTH-TYPE TRANSCRIPTIONAL REGULATOR BETI"/>
    <property type="match status" value="1"/>
</dbReference>
<organism evidence="4 5">
    <name type="scientific">Mycolicibacter minnesotensis</name>
    <dbReference type="NCBI Taxonomy" id="1118379"/>
    <lineage>
        <taxon>Bacteria</taxon>
        <taxon>Bacillati</taxon>
        <taxon>Actinomycetota</taxon>
        <taxon>Actinomycetes</taxon>
        <taxon>Mycobacteriales</taxon>
        <taxon>Mycobacteriaceae</taxon>
        <taxon>Mycolicibacter</taxon>
    </lineage>
</organism>
<keyword evidence="5" id="KW-1185">Reference proteome</keyword>
<dbReference type="EMBL" id="MVHZ01000018">
    <property type="protein sequence ID" value="ORA99034.1"/>
    <property type="molecule type" value="Genomic_DNA"/>
</dbReference>
<dbReference type="SUPFAM" id="SSF46689">
    <property type="entry name" value="Homeodomain-like"/>
    <property type="match status" value="1"/>
</dbReference>
<dbReference type="PANTHER" id="PTHR30055">
    <property type="entry name" value="HTH-TYPE TRANSCRIPTIONAL REGULATOR RUTR"/>
    <property type="match status" value="1"/>
</dbReference>
<accession>A0A7I7R4H8</accession>
<dbReference type="GO" id="GO:0003700">
    <property type="term" value="F:DNA-binding transcription factor activity"/>
    <property type="evidence" value="ECO:0007669"/>
    <property type="project" value="TreeGrafter"/>
</dbReference>
<keyword evidence="2" id="KW-0238">DNA-binding</keyword>
<dbReference type="Proteomes" id="UP000192320">
    <property type="component" value="Unassembled WGS sequence"/>
</dbReference>
<evidence type="ECO:0000313" key="5">
    <source>
        <dbReference type="Proteomes" id="UP000192320"/>
    </source>
</evidence>
<reference evidence="4 5" key="1">
    <citation type="submission" date="2017-02" db="EMBL/GenBank/DDBJ databases">
        <title>The new phylogeny of genus Mycobacterium.</title>
        <authorList>
            <person name="Tortoli E."/>
            <person name="Trovato A."/>
            <person name="Cirillo D.M."/>
        </authorList>
    </citation>
    <scope>NUCLEOTIDE SEQUENCE [LARGE SCALE GENOMIC DNA]</scope>
    <source>
        <strain evidence="4 5">DSM 45633</strain>
    </source>
</reference>
<dbReference type="AlphaFoldDB" id="A0A7I7R4H8"/>
<proteinExistence type="predicted"/>
<dbReference type="InterPro" id="IPR050109">
    <property type="entry name" value="HTH-type_TetR-like_transc_reg"/>
</dbReference>
<protein>
    <submittedName>
        <fullName evidence="4">TetR family transcriptional regulator</fullName>
    </submittedName>
</protein>
<evidence type="ECO:0000256" key="1">
    <source>
        <dbReference type="ARBA" id="ARBA00023015"/>
    </source>
</evidence>
<dbReference type="InterPro" id="IPR009057">
    <property type="entry name" value="Homeodomain-like_sf"/>
</dbReference>
<sequence length="202" mass="21681">MAKAMAPRGFARERVLEAAQGLFAEHGVSGTSLQMIADRLGVRKSAVYYQFPCKDDIVVAVFRPVFEDITRVVAIAEAIGSREVQREATISGIIELAVRHRRTTVLVHTDPAVVGIVEAIGDFRDASRRLQTILAGPEPDPSTLIAIAVLVPGLLGAAADPTVSDIPNEELHRMLLDCSRRLFAAQAPADQEADGSKTSTPT</sequence>
<dbReference type="GO" id="GO:0000976">
    <property type="term" value="F:transcription cis-regulatory region binding"/>
    <property type="evidence" value="ECO:0007669"/>
    <property type="project" value="TreeGrafter"/>
</dbReference>
<dbReference type="OrthoDB" id="3186364at2"/>
<name>A0A7I7R4H8_9MYCO</name>
<evidence type="ECO:0000256" key="3">
    <source>
        <dbReference type="ARBA" id="ARBA00023163"/>
    </source>
</evidence>
<dbReference type="InterPro" id="IPR001647">
    <property type="entry name" value="HTH_TetR"/>
</dbReference>
<dbReference type="RefSeq" id="WP_083027088.1">
    <property type="nucleotide sequence ID" value="NZ_AP022589.1"/>
</dbReference>
<keyword evidence="3" id="KW-0804">Transcription</keyword>
<dbReference type="Gene3D" id="1.10.357.10">
    <property type="entry name" value="Tetracycline Repressor, domain 2"/>
    <property type="match status" value="1"/>
</dbReference>
<dbReference type="Pfam" id="PF00440">
    <property type="entry name" value="TetR_N"/>
    <property type="match status" value="1"/>
</dbReference>
<keyword evidence="1" id="KW-0805">Transcription regulation</keyword>